<reference evidence="12" key="1">
    <citation type="journal article" date="2020" name="mSystems">
        <title>Genome- and Community-Level Interaction Insights into Carbon Utilization and Element Cycling Functions of Hydrothermarchaeota in Hydrothermal Sediment.</title>
        <authorList>
            <person name="Zhou Z."/>
            <person name="Liu Y."/>
            <person name="Xu W."/>
            <person name="Pan J."/>
            <person name="Luo Z.H."/>
            <person name="Li M."/>
        </authorList>
    </citation>
    <scope>NUCLEOTIDE SEQUENCE [LARGE SCALE GENOMIC DNA]</scope>
    <source>
        <strain evidence="12">SpSt-477</strain>
    </source>
</reference>
<evidence type="ECO:0000313" key="12">
    <source>
        <dbReference type="EMBL" id="HGU33358.1"/>
    </source>
</evidence>
<gene>
    <name evidence="12" type="ORF">ENS29_10945</name>
</gene>
<feature type="domain" description="Acyl-CoA dehydrogenase/oxidase N-terminal" evidence="10">
    <location>
        <begin position="39"/>
        <end position="157"/>
    </location>
</feature>
<evidence type="ECO:0000256" key="5">
    <source>
        <dbReference type="ARBA" id="ARBA00022827"/>
    </source>
</evidence>
<dbReference type="Pfam" id="PF12806">
    <property type="entry name" value="Acyl-CoA_dh_C"/>
    <property type="match status" value="1"/>
</dbReference>
<keyword evidence="6 7" id="KW-0560">Oxidoreductase</keyword>
<dbReference type="AlphaFoldDB" id="A0A7C4W0V6"/>
<accession>A0A7C4W0V6</accession>
<organism evidence="12">
    <name type="scientific">Desulfatirhabdium butyrativorans</name>
    <dbReference type="NCBI Taxonomy" id="340467"/>
    <lineage>
        <taxon>Bacteria</taxon>
        <taxon>Pseudomonadati</taxon>
        <taxon>Thermodesulfobacteriota</taxon>
        <taxon>Desulfobacteria</taxon>
        <taxon>Desulfobacterales</taxon>
        <taxon>Desulfatirhabdiaceae</taxon>
        <taxon>Desulfatirhabdium</taxon>
    </lineage>
</organism>
<comment type="similarity">
    <text evidence="2 7">Belongs to the acyl-CoA dehydrogenase family.</text>
</comment>
<evidence type="ECO:0000259" key="8">
    <source>
        <dbReference type="Pfam" id="PF00441"/>
    </source>
</evidence>
<comment type="subunit">
    <text evidence="3">Homotetramer.</text>
</comment>
<dbReference type="InterPro" id="IPR009075">
    <property type="entry name" value="AcylCo_DH/oxidase_C"/>
</dbReference>
<evidence type="ECO:0000256" key="4">
    <source>
        <dbReference type="ARBA" id="ARBA00022630"/>
    </source>
</evidence>
<evidence type="ECO:0000256" key="6">
    <source>
        <dbReference type="ARBA" id="ARBA00023002"/>
    </source>
</evidence>
<dbReference type="InterPro" id="IPR046373">
    <property type="entry name" value="Acyl-CoA_Oxase/DH_mid-dom_sf"/>
</dbReference>
<dbReference type="InterPro" id="IPR013786">
    <property type="entry name" value="AcylCoA_DH/ox_N"/>
</dbReference>
<evidence type="ECO:0000256" key="1">
    <source>
        <dbReference type="ARBA" id="ARBA00001974"/>
    </source>
</evidence>
<dbReference type="GO" id="GO:0050660">
    <property type="term" value="F:flavin adenine dinucleotide binding"/>
    <property type="evidence" value="ECO:0007669"/>
    <property type="project" value="InterPro"/>
</dbReference>
<dbReference type="Pfam" id="PF02771">
    <property type="entry name" value="Acyl-CoA_dh_N"/>
    <property type="match status" value="1"/>
</dbReference>
<evidence type="ECO:0000256" key="2">
    <source>
        <dbReference type="ARBA" id="ARBA00009347"/>
    </source>
</evidence>
<dbReference type="PANTHER" id="PTHR42803:SF1">
    <property type="entry name" value="BROAD-SPECIFICITY LINEAR ACYL-COA DEHYDROGENASE FADE5"/>
    <property type="match status" value="1"/>
</dbReference>
<evidence type="ECO:0000256" key="3">
    <source>
        <dbReference type="ARBA" id="ARBA00011881"/>
    </source>
</evidence>
<dbReference type="Gene3D" id="1.20.140.10">
    <property type="entry name" value="Butyryl-CoA Dehydrogenase, subunit A, domain 3"/>
    <property type="match status" value="1"/>
</dbReference>
<dbReference type="InterPro" id="IPR006091">
    <property type="entry name" value="Acyl-CoA_Oxase/DH_mid-dom"/>
</dbReference>
<sequence>MAQQIADRRDVDFVLFEQLKVDELSKTEKFADFNKKTIDMVVTEARNLAIKEILPTQKIGDEEGCKFENGKVTVPECFHRIYDLIREGEWVAMPEEPEWGGQGMPKTVAMAAGDYLVGANFSFMMYPGLTHGAGKLIEEFGTDLQKKLFLKKMYTGEWAGTMLLTEPQAGSDVGALTTSAVKNPDGTYSITGNKIFISGGEHDLVENIIHPVLARIEGAPAGTKGISLFIVPKIWVNEDGSLGEFNDVVCTGIEEKMGIHGNATCSLTLGGKGKCRGLLLGQENKGMRAMFLMMNEARLLVGLQGFTCASNAYCYAVNYARERIQGKHLLKSMDENAPGVPIIQHPDVRRQLLHMKAFVEGMRSLLYYVGYCSDRVTLAKDEAERDKYQGLIEILTPVAKGYVTDRAFDVCSQGVQVYGGYGFIKEYPMEQLLRDCRITMIYEGTNGIQAMDLLGRKLGMKKGKPIMDLLGEIQKTIAAAKAVEGLKDAAEQVEKALNKLGEVAMHMGATAMSPKVLNAFAFAHPFLEVTGDVILSWMLLWRGVVAAPQLEKLAGGFDPEARRVAAEKNKNAAFYEGQIRSLEYFTHSILPITQGKMRAILATNGAAVEIPEAAFGA</sequence>
<feature type="domain" description="Acetyl-CoA dehydrogenase-like C-terminal" evidence="11">
    <location>
        <begin position="469"/>
        <end position="610"/>
    </location>
</feature>
<dbReference type="InterPro" id="IPR037069">
    <property type="entry name" value="AcylCoA_DH/ox_N_sf"/>
</dbReference>
<dbReference type="GO" id="GO:0005886">
    <property type="term" value="C:plasma membrane"/>
    <property type="evidence" value="ECO:0007669"/>
    <property type="project" value="TreeGrafter"/>
</dbReference>
<dbReference type="GO" id="GO:0016627">
    <property type="term" value="F:oxidoreductase activity, acting on the CH-CH group of donors"/>
    <property type="evidence" value="ECO:0007669"/>
    <property type="project" value="InterPro"/>
</dbReference>
<dbReference type="Pfam" id="PF00441">
    <property type="entry name" value="Acyl-CoA_dh_1"/>
    <property type="match status" value="1"/>
</dbReference>
<dbReference type="InterPro" id="IPR025878">
    <property type="entry name" value="Acyl-CoA_dh-like_C_dom"/>
</dbReference>
<dbReference type="Gene3D" id="2.40.110.10">
    <property type="entry name" value="Butyryl-CoA Dehydrogenase, subunit A, domain 2"/>
    <property type="match status" value="1"/>
</dbReference>
<dbReference type="Pfam" id="PF02770">
    <property type="entry name" value="Acyl-CoA_dh_M"/>
    <property type="match status" value="1"/>
</dbReference>
<comment type="caution">
    <text evidence="12">The sequence shown here is derived from an EMBL/GenBank/DDBJ whole genome shotgun (WGS) entry which is preliminary data.</text>
</comment>
<dbReference type="InterPro" id="IPR052166">
    <property type="entry name" value="Diverse_Acyl-CoA_DH"/>
</dbReference>
<proteinExistence type="inferred from homology"/>
<dbReference type="PANTHER" id="PTHR42803">
    <property type="entry name" value="ACYL-COA DEHYDROGENASE"/>
    <property type="match status" value="1"/>
</dbReference>
<evidence type="ECO:0000259" key="11">
    <source>
        <dbReference type="Pfam" id="PF12806"/>
    </source>
</evidence>
<evidence type="ECO:0000259" key="9">
    <source>
        <dbReference type="Pfam" id="PF02770"/>
    </source>
</evidence>
<feature type="domain" description="Acyl-CoA oxidase/dehydrogenase middle" evidence="9">
    <location>
        <begin position="162"/>
        <end position="269"/>
    </location>
</feature>
<dbReference type="InterPro" id="IPR009100">
    <property type="entry name" value="AcylCoA_DH/oxidase_NM_dom_sf"/>
</dbReference>
<keyword evidence="5 7" id="KW-0274">FAD</keyword>
<dbReference type="Gene3D" id="1.10.540.10">
    <property type="entry name" value="Acyl-CoA dehydrogenase/oxidase, N-terminal domain"/>
    <property type="match status" value="1"/>
</dbReference>
<protein>
    <submittedName>
        <fullName evidence="12">Acyl-CoA dehydrogenase</fullName>
    </submittedName>
</protein>
<dbReference type="InterPro" id="IPR036250">
    <property type="entry name" value="AcylCo_DH-like_C"/>
</dbReference>
<feature type="domain" description="Acyl-CoA dehydrogenase/oxidase C-terminal" evidence="8">
    <location>
        <begin position="284"/>
        <end position="453"/>
    </location>
</feature>
<keyword evidence="4 7" id="KW-0285">Flavoprotein</keyword>
<evidence type="ECO:0000256" key="7">
    <source>
        <dbReference type="RuleBase" id="RU362125"/>
    </source>
</evidence>
<dbReference type="SUPFAM" id="SSF47203">
    <property type="entry name" value="Acyl-CoA dehydrogenase C-terminal domain-like"/>
    <property type="match status" value="1"/>
</dbReference>
<comment type="cofactor">
    <cofactor evidence="1 7">
        <name>FAD</name>
        <dbReference type="ChEBI" id="CHEBI:57692"/>
    </cofactor>
</comment>
<evidence type="ECO:0000259" key="10">
    <source>
        <dbReference type="Pfam" id="PF02771"/>
    </source>
</evidence>
<name>A0A7C4W0V6_9BACT</name>
<dbReference type="EMBL" id="DSUH01000250">
    <property type="protein sequence ID" value="HGU33358.1"/>
    <property type="molecule type" value="Genomic_DNA"/>
</dbReference>
<dbReference type="SUPFAM" id="SSF56645">
    <property type="entry name" value="Acyl-CoA dehydrogenase NM domain-like"/>
    <property type="match status" value="1"/>
</dbReference>